<name>A0A1R3L2F6_9ROSI</name>
<dbReference type="Proteomes" id="UP000187203">
    <property type="component" value="Unassembled WGS sequence"/>
</dbReference>
<dbReference type="EMBL" id="AWUE01004234">
    <property type="protein sequence ID" value="OMP13460.1"/>
    <property type="molecule type" value="Genomic_DNA"/>
</dbReference>
<gene>
    <name evidence="1" type="ORF">COLO4_01644</name>
</gene>
<keyword evidence="2" id="KW-1185">Reference proteome</keyword>
<accession>A0A1R3L2F6</accession>
<proteinExistence type="predicted"/>
<evidence type="ECO:0000313" key="2">
    <source>
        <dbReference type="Proteomes" id="UP000187203"/>
    </source>
</evidence>
<organism evidence="1 2">
    <name type="scientific">Corchorus olitorius</name>
    <dbReference type="NCBI Taxonomy" id="93759"/>
    <lineage>
        <taxon>Eukaryota</taxon>
        <taxon>Viridiplantae</taxon>
        <taxon>Streptophyta</taxon>
        <taxon>Embryophyta</taxon>
        <taxon>Tracheophyta</taxon>
        <taxon>Spermatophyta</taxon>
        <taxon>Magnoliopsida</taxon>
        <taxon>eudicotyledons</taxon>
        <taxon>Gunneridae</taxon>
        <taxon>Pentapetalae</taxon>
        <taxon>rosids</taxon>
        <taxon>malvids</taxon>
        <taxon>Malvales</taxon>
        <taxon>Malvaceae</taxon>
        <taxon>Grewioideae</taxon>
        <taxon>Apeibeae</taxon>
        <taxon>Corchorus</taxon>
    </lineage>
</organism>
<reference evidence="2" key="1">
    <citation type="submission" date="2013-09" db="EMBL/GenBank/DDBJ databases">
        <title>Corchorus olitorius genome sequencing.</title>
        <authorList>
            <person name="Alam M."/>
            <person name="Haque M.S."/>
            <person name="Islam M.S."/>
            <person name="Emdad E.M."/>
            <person name="Islam M.M."/>
            <person name="Ahmed B."/>
            <person name="Halim A."/>
            <person name="Hossen Q.M.M."/>
            <person name="Hossain M.Z."/>
            <person name="Ahmed R."/>
            <person name="Khan M.M."/>
            <person name="Islam R."/>
            <person name="Rashid M.M."/>
            <person name="Khan S.A."/>
            <person name="Rahman M.S."/>
            <person name="Alam M."/>
            <person name="Yahiya A.S."/>
            <person name="Khan M.S."/>
            <person name="Azam M.S."/>
            <person name="Haque T."/>
            <person name="Lashkar M.Z.H."/>
            <person name="Akhand A.I."/>
            <person name="Morshed G."/>
            <person name="Roy S."/>
            <person name="Uddin K.S."/>
            <person name="Rabeya T."/>
            <person name="Hossain A.S."/>
            <person name="Chowdhury A."/>
            <person name="Snigdha A.R."/>
            <person name="Mortoza M.S."/>
            <person name="Matin S.A."/>
            <person name="Hoque S.M.E."/>
            <person name="Islam M.K."/>
            <person name="Roy D.K."/>
            <person name="Haider R."/>
            <person name="Moosa M.M."/>
            <person name="Elias S.M."/>
            <person name="Hasan A.M."/>
            <person name="Jahan S."/>
            <person name="Shafiuddin M."/>
            <person name="Mahmood N."/>
            <person name="Shommy N.S."/>
        </authorList>
    </citation>
    <scope>NUCLEOTIDE SEQUENCE [LARGE SCALE GENOMIC DNA]</scope>
    <source>
        <strain evidence="2">cv. O-4</strain>
    </source>
</reference>
<comment type="caution">
    <text evidence="1">The sequence shown here is derived from an EMBL/GenBank/DDBJ whole genome shotgun (WGS) entry which is preliminary data.</text>
</comment>
<sequence length="257" mass="28331">MIAVAAHPVTAGDIRLIFDSARHQQRLPVMRARGRPVSHVERQIVIVTVAGKHRKAQVVANLRQNAPAAPVNPFPAFARQIVLMLLRHTKQMAFVILMQRAVWLHQQKPVYRTRICLNGRAAADQRLGGPRVMLQPGHHLLLRQRSLRRLHGKAGCKHLRQHNHIASAQIFQQSIKMTQVSGAVHPAQRLLQQSNLQSLHRRSAAASSVASCLAKHRRISRCGKGSAQNTDSGIAATPASLVSHSQKLTSSRSAIAL</sequence>
<dbReference type="AlphaFoldDB" id="A0A1R3L2F6"/>
<protein>
    <submittedName>
        <fullName evidence="1">Uncharacterized protein</fullName>
    </submittedName>
</protein>
<evidence type="ECO:0000313" key="1">
    <source>
        <dbReference type="EMBL" id="OMP13460.1"/>
    </source>
</evidence>